<evidence type="ECO:0000313" key="1">
    <source>
        <dbReference type="EMBL" id="KAG6642531.1"/>
    </source>
</evidence>
<proteinExistence type="predicted"/>
<sequence length="69" mass="8209">MQSYTSHRLQTTEYRVIAHTKYIIDRIQASSPYVKCVMTRTQYGRYTIQLTMMKKNYKILAIFSTNHGK</sequence>
<gene>
    <name evidence="1" type="ORF">CIPAW_09G147000</name>
</gene>
<reference evidence="1" key="1">
    <citation type="submission" date="2020-12" db="EMBL/GenBank/DDBJ databases">
        <title>WGS assembly of Carya illinoinensis cv. Pawnee.</title>
        <authorList>
            <person name="Platts A."/>
            <person name="Shu S."/>
            <person name="Wright S."/>
            <person name="Barry K."/>
            <person name="Edger P."/>
            <person name="Pires J.C."/>
            <person name="Schmutz J."/>
        </authorList>
    </citation>
    <scope>NUCLEOTIDE SEQUENCE</scope>
    <source>
        <tissue evidence="1">Leaf</tissue>
    </source>
</reference>
<dbReference type="EMBL" id="CM031817">
    <property type="protein sequence ID" value="KAG6642531.1"/>
    <property type="molecule type" value="Genomic_DNA"/>
</dbReference>
<accession>A0A8T1PLX6</accession>
<dbReference type="Proteomes" id="UP000811609">
    <property type="component" value="Chromosome 9"/>
</dbReference>
<organism evidence="1 2">
    <name type="scientific">Carya illinoinensis</name>
    <name type="common">Pecan</name>
    <dbReference type="NCBI Taxonomy" id="32201"/>
    <lineage>
        <taxon>Eukaryota</taxon>
        <taxon>Viridiplantae</taxon>
        <taxon>Streptophyta</taxon>
        <taxon>Embryophyta</taxon>
        <taxon>Tracheophyta</taxon>
        <taxon>Spermatophyta</taxon>
        <taxon>Magnoliopsida</taxon>
        <taxon>eudicotyledons</taxon>
        <taxon>Gunneridae</taxon>
        <taxon>Pentapetalae</taxon>
        <taxon>rosids</taxon>
        <taxon>fabids</taxon>
        <taxon>Fagales</taxon>
        <taxon>Juglandaceae</taxon>
        <taxon>Carya</taxon>
    </lineage>
</organism>
<dbReference type="AlphaFoldDB" id="A0A8T1PLX6"/>
<name>A0A8T1PLX6_CARIL</name>
<evidence type="ECO:0000313" key="2">
    <source>
        <dbReference type="Proteomes" id="UP000811609"/>
    </source>
</evidence>
<protein>
    <submittedName>
        <fullName evidence="1">Uncharacterized protein</fullName>
    </submittedName>
</protein>
<comment type="caution">
    <text evidence="1">The sequence shown here is derived from an EMBL/GenBank/DDBJ whole genome shotgun (WGS) entry which is preliminary data.</text>
</comment>
<keyword evidence="2" id="KW-1185">Reference proteome</keyword>